<dbReference type="Pfam" id="PF00990">
    <property type="entry name" value="GGDEF"/>
    <property type="match status" value="1"/>
</dbReference>
<dbReference type="Gene3D" id="3.30.70.270">
    <property type="match status" value="1"/>
</dbReference>
<dbReference type="SUPFAM" id="SSF55073">
    <property type="entry name" value="Nucleotide cyclase"/>
    <property type="match status" value="1"/>
</dbReference>
<dbReference type="InterPro" id="IPR001789">
    <property type="entry name" value="Sig_transdc_resp-reg_receiver"/>
</dbReference>
<sequence>MRVVLLAANREPRESIAAILETRGHDVLRFSEGERALTKLRDDQTTNAFLVLDLQKAEQAVELCWEARLLASSERPIYICLVSRPMSPEGVVEALDCGADDVMQLPLCANELYARLRSAERFNQMQLKLVELATRDGLTGLLNRPAFFHRAIKICKEGGAPIAAIMADVDHFKSVNDRFGHAWGDKALKSVAENLARRADVAARLGGEEFVLLLPASSPEHALAVAEDLRRAIASCEIDVDGTPLRLSCSFGVAVAQPGAEIDDLLRRADCALYAAKRGGRDRVVVHDDERPCSVSASLIRHAGERRESRRRAAV</sequence>
<dbReference type="CDD" id="cd01949">
    <property type="entry name" value="GGDEF"/>
    <property type="match status" value="1"/>
</dbReference>
<evidence type="ECO:0000256" key="1">
    <source>
        <dbReference type="ARBA" id="ARBA00012528"/>
    </source>
</evidence>
<dbReference type="PROSITE" id="PS50110">
    <property type="entry name" value="RESPONSE_REGULATORY"/>
    <property type="match status" value="1"/>
</dbReference>
<dbReference type="EMBL" id="JAIVFP010000001">
    <property type="protein sequence ID" value="MCI4682179.1"/>
    <property type="molecule type" value="Genomic_DNA"/>
</dbReference>
<evidence type="ECO:0000313" key="6">
    <source>
        <dbReference type="EMBL" id="MCI4682179.1"/>
    </source>
</evidence>
<dbReference type="SMART" id="SM00267">
    <property type="entry name" value="GGDEF"/>
    <property type="match status" value="1"/>
</dbReference>
<dbReference type="SUPFAM" id="SSF52172">
    <property type="entry name" value="CheY-like"/>
    <property type="match status" value="1"/>
</dbReference>
<dbReference type="InterPro" id="IPR011006">
    <property type="entry name" value="CheY-like_superfamily"/>
</dbReference>
<keyword evidence="3" id="KW-0597">Phosphoprotein</keyword>
<gene>
    <name evidence="6" type="ORF">K2U94_05275</name>
</gene>
<dbReference type="NCBIfam" id="TIGR00254">
    <property type="entry name" value="GGDEF"/>
    <property type="match status" value="1"/>
</dbReference>
<feature type="modified residue" description="4-aspartylphosphate" evidence="3">
    <location>
        <position position="53"/>
    </location>
</feature>
<proteinExistence type="predicted"/>
<keyword evidence="7" id="KW-1185">Reference proteome</keyword>
<dbReference type="InterPro" id="IPR043128">
    <property type="entry name" value="Rev_trsase/Diguanyl_cyclase"/>
</dbReference>
<name>A0ABS9Z3C8_9HYPH</name>
<dbReference type="PANTHER" id="PTHR45138:SF9">
    <property type="entry name" value="DIGUANYLATE CYCLASE DGCM-RELATED"/>
    <property type="match status" value="1"/>
</dbReference>
<keyword evidence="6" id="KW-0808">Transferase</keyword>
<dbReference type="PROSITE" id="PS50887">
    <property type="entry name" value="GGDEF"/>
    <property type="match status" value="1"/>
</dbReference>
<evidence type="ECO:0000259" key="5">
    <source>
        <dbReference type="PROSITE" id="PS50887"/>
    </source>
</evidence>
<evidence type="ECO:0000256" key="3">
    <source>
        <dbReference type="PROSITE-ProRule" id="PRU00169"/>
    </source>
</evidence>
<reference evidence="6" key="1">
    <citation type="journal article" date="2022" name="ISME J.">
        <title>Identification of active gaseous-alkane degraders at natural gas seeps.</title>
        <authorList>
            <person name="Farhan Ul Haque M."/>
            <person name="Hernandez M."/>
            <person name="Crombie A.T."/>
            <person name="Murrell J.C."/>
        </authorList>
    </citation>
    <scope>NUCLEOTIDE SEQUENCE</scope>
    <source>
        <strain evidence="6">PC2</strain>
    </source>
</reference>
<dbReference type="InterPro" id="IPR000160">
    <property type="entry name" value="GGDEF_dom"/>
</dbReference>
<organism evidence="6 7">
    <name type="scientific">Candidatus Rhodoblastus alkanivorans</name>
    <dbReference type="NCBI Taxonomy" id="2954117"/>
    <lineage>
        <taxon>Bacteria</taxon>
        <taxon>Pseudomonadati</taxon>
        <taxon>Pseudomonadota</taxon>
        <taxon>Alphaproteobacteria</taxon>
        <taxon>Hyphomicrobiales</taxon>
        <taxon>Rhodoblastaceae</taxon>
        <taxon>Rhodoblastus</taxon>
    </lineage>
</organism>
<comment type="caution">
    <text evidence="6">The sequence shown here is derived from an EMBL/GenBank/DDBJ whole genome shotgun (WGS) entry which is preliminary data.</text>
</comment>
<dbReference type="PANTHER" id="PTHR45138">
    <property type="entry name" value="REGULATORY COMPONENTS OF SENSORY TRANSDUCTION SYSTEM"/>
    <property type="match status" value="1"/>
</dbReference>
<evidence type="ECO:0000256" key="2">
    <source>
        <dbReference type="ARBA" id="ARBA00034247"/>
    </source>
</evidence>
<feature type="domain" description="GGDEF" evidence="5">
    <location>
        <begin position="160"/>
        <end position="289"/>
    </location>
</feature>
<dbReference type="InterPro" id="IPR050469">
    <property type="entry name" value="Diguanylate_Cyclase"/>
</dbReference>
<evidence type="ECO:0000313" key="7">
    <source>
        <dbReference type="Proteomes" id="UP001139104"/>
    </source>
</evidence>
<keyword evidence="6" id="KW-0548">Nucleotidyltransferase</keyword>
<feature type="domain" description="Response regulatory" evidence="4">
    <location>
        <begin position="2"/>
        <end position="120"/>
    </location>
</feature>
<accession>A0ABS9Z3C8</accession>
<comment type="catalytic activity">
    <reaction evidence="2">
        <text>2 GTP = 3',3'-c-di-GMP + 2 diphosphate</text>
        <dbReference type="Rhea" id="RHEA:24898"/>
        <dbReference type="ChEBI" id="CHEBI:33019"/>
        <dbReference type="ChEBI" id="CHEBI:37565"/>
        <dbReference type="ChEBI" id="CHEBI:58805"/>
        <dbReference type="EC" id="2.7.7.65"/>
    </reaction>
</comment>
<dbReference type="EC" id="2.7.7.65" evidence="1"/>
<evidence type="ECO:0000259" key="4">
    <source>
        <dbReference type="PROSITE" id="PS50110"/>
    </source>
</evidence>
<dbReference type="Proteomes" id="UP001139104">
    <property type="component" value="Unassembled WGS sequence"/>
</dbReference>
<dbReference type="GO" id="GO:0052621">
    <property type="term" value="F:diguanylate cyclase activity"/>
    <property type="evidence" value="ECO:0007669"/>
    <property type="project" value="UniProtKB-EC"/>
</dbReference>
<dbReference type="SMART" id="SM00448">
    <property type="entry name" value="REC"/>
    <property type="match status" value="1"/>
</dbReference>
<dbReference type="RefSeq" id="WP_243066207.1">
    <property type="nucleotide sequence ID" value="NZ_JAIVFK010000014.1"/>
</dbReference>
<dbReference type="InterPro" id="IPR029787">
    <property type="entry name" value="Nucleotide_cyclase"/>
</dbReference>
<protein>
    <recommendedName>
        <fullName evidence="1">diguanylate cyclase</fullName>
        <ecNumber evidence="1">2.7.7.65</ecNumber>
    </recommendedName>
</protein>
<dbReference type="Gene3D" id="3.40.50.2300">
    <property type="match status" value="1"/>
</dbReference>